<evidence type="ECO:0000313" key="2">
    <source>
        <dbReference type="Proteomes" id="UP000520767"/>
    </source>
</evidence>
<sequence length="199" mass="21315">MAQLSFYSAEANRPHAGDLSGLLCCQAQMSEFARTAARLTLRVDEPWRARLVVRALAERGIDGTHTVTGEGEHGVRTAFRSDLLRLAEEWTKEGEKFAPNGLALDGGALRLWVLAAGTWLAGSYLLGLDPEAPRTYDTVRGALGAAGLPATLHAGGDEGPGLRISGRRRLGRLAELVGRPPSVTAENHWPAVSRVRQSA</sequence>
<keyword evidence="2" id="KW-1185">Reference proteome</keyword>
<comment type="caution">
    <text evidence="1">The sequence shown here is derived from an EMBL/GenBank/DDBJ whole genome shotgun (WGS) entry which is preliminary data.</text>
</comment>
<dbReference type="EMBL" id="JACHJQ010000003">
    <property type="protein sequence ID" value="MBB4907186.1"/>
    <property type="molecule type" value="Genomic_DNA"/>
</dbReference>
<proteinExistence type="predicted"/>
<gene>
    <name evidence="1" type="ORF">FHR82_003406</name>
</gene>
<name>A0A7W7VEF2_9PSEU</name>
<dbReference type="AlphaFoldDB" id="A0A7W7VEF2"/>
<organism evidence="1 2">
    <name type="scientific">Actinophytocola algeriensis</name>
    <dbReference type="NCBI Taxonomy" id="1768010"/>
    <lineage>
        <taxon>Bacteria</taxon>
        <taxon>Bacillati</taxon>
        <taxon>Actinomycetota</taxon>
        <taxon>Actinomycetes</taxon>
        <taxon>Pseudonocardiales</taxon>
        <taxon>Pseudonocardiaceae</taxon>
    </lineage>
</organism>
<accession>A0A7W7VEF2</accession>
<protein>
    <submittedName>
        <fullName evidence="1">Uncharacterized protein</fullName>
    </submittedName>
</protein>
<evidence type="ECO:0000313" key="1">
    <source>
        <dbReference type="EMBL" id="MBB4907186.1"/>
    </source>
</evidence>
<dbReference type="RefSeq" id="WP_184811294.1">
    <property type="nucleotide sequence ID" value="NZ_JACHJQ010000003.1"/>
</dbReference>
<dbReference type="Proteomes" id="UP000520767">
    <property type="component" value="Unassembled WGS sequence"/>
</dbReference>
<reference evidence="1 2" key="1">
    <citation type="submission" date="2020-08" db="EMBL/GenBank/DDBJ databases">
        <title>Genomic Encyclopedia of Type Strains, Phase III (KMG-III): the genomes of soil and plant-associated and newly described type strains.</title>
        <authorList>
            <person name="Whitman W."/>
        </authorList>
    </citation>
    <scope>NUCLEOTIDE SEQUENCE [LARGE SCALE GENOMIC DNA]</scope>
    <source>
        <strain evidence="1 2">CECT 8960</strain>
    </source>
</reference>